<keyword evidence="1" id="KW-0472">Membrane</keyword>
<keyword evidence="1" id="KW-1133">Transmembrane helix</keyword>
<evidence type="ECO:0000313" key="3">
    <source>
        <dbReference type="Proteomes" id="UP000799772"/>
    </source>
</evidence>
<accession>A0A9P4I680</accession>
<keyword evidence="1" id="KW-0812">Transmembrane</keyword>
<evidence type="ECO:0000256" key="1">
    <source>
        <dbReference type="SAM" id="Phobius"/>
    </source>
</evidence>
<dbReference type="Proteomes" id="UP000799772">
    <property type="component" value="Unassembled WGS sequence"/>
</dbReference>
<reference evidence="2" key="1">
    <citation type="journal article" date="2020" name="Stud. Mycol.">
        <title>101 Dothideomycetes genomes: a test case for predicting lifestyles and emergence of pathogens.</title>
        <authorList>
            <person name="Haridas S."/>
            <person name="Albert R."/>
            <person name="Binder M."/>
            <person name="Bloem J."/>
            <person name="Labutti K."/>
            <person name="Salamov A."/>
            <person name="Andreopoulos B."/>
            <person name="Baker S."/>
            <person name="Barry K."/>
            <person name="Bills G."/>
            <person name="Bluhm B."/>
            <person name="Cannon C."/>
            <person name="Castanera R."/>
            <person name="Culley D."/>
            <person name="Daum C."/>
            <person name="Ezra D."/>
            <person name="Gonzalez J."/>
            <person name="Henrissat B."/>
            <person name="Kuo A."/>
            <person name="Liang C."/>
            <person name="Lipzen A."/>
            <person name="Lutzoni F."/>
            <person name="Magnuson J."/>
            <person name="Mondo S."/>
            <person name="Nolan M."/>
            <person name="Ohm R."/>
            <person name="Pangilinan J."/>
            <person name="Park H.-J."/>
            <person name="Ramirez L."/>
            <person name="Alfaro M."/>
            <person name="Sun H."/>
            <person name="Tritt A."/>
            <person name="Yoshinaga Y."/>
            <person name="Zwiers L.-H."/>
            <person name="Turgeon B."/>
            <person name="Goodwin S."/>
            <person name="Spatafora J."/>
            <person name="Crous P."/>
            <person name="Grigoriev I."/>
        </authorList>
    </citation>
    <scope>NUCLEOTIDE SEQUENCE</scope>
    <source>
        <strain evidence="2">CBS 133067</strain>
    </source>
</reference>
<name>A0A9P4I680_9PEZI</name>
<dbReference type="AlphaFoldDB" id="A0A9P4I680"/>
<feature type="transmembrane region" description="Helical" evidence="1">
    <location>
        <begin position="21"/>
        <end position="42"/>
    </location>
</feature>
<dbReference type="EMBL" id="ML978142">
    <property type="protein sequence ID" value="KAF2092822.1"/>
    <property type="molecule type" value="Genomic_DNA"/>
</dbReference>
<sequence>MASIPSLPSTSSAHSNAGSTCALVTAIAILLLSFGPTGVGLFEYAATYQQLPEALQPTGLWAEAKPVFVKTHTLLAPVRAEAEKTFIQVLDCRVGYWMKDKMLERTRAVCGLGGTFKQQMYYRELTPCRASFASAHLRKRSSRAHIQICGLSVRSTKLKQIY</sequence>
<keyword evidence="3" id="KW-1185">Reference proteome</keyword>
<proteinExistence type="predicted"/>
<comment type="caution">
    <text evidence="2">The sequence shown here is derived from an EMBL/GenBank/DDBJ whole genome shotgun (WGS) entry which is preliminary data.</text>
</comment>
<evidence type="ECO:0000313" key="2">
    <source>
        <dbReference type="EMBL" id="KAF2092822.1"/>
    </source>
</evidence>
<protein>
    <submittedName>
        <fullName evidence="2">Uncharacterized protein</fullName>
    </submittedName>
</protein>
<gene>
    <name evidence="2" type="ORF">NA57DRAFT_62131</name>
</gene>
<organism evidence="2 3">
    <name type="scientific">Rhizodiscina lignyota</name>
    <dbReference type="NCBI Taxonomy" id="1504668"/>
    <lineage>
        <taxon>Eukaryota</taxon>
        <taxon>Fungi</taxon>
        <taxon>Dikarya</taxon>
        <taxon>Ascomycota</taxon>
        <taxon>Pezizomycotina</taxon>
        <taxon>Dothideomycetes</taxon>
        <taxon>Pleosporomycetidae</taxon>
        <taxon>Aulographales</taxon>
        <taxon>Rhizodiscinaceae</taxon>
        <taxon>Rhizodiscina</taxon>
    </lineage>
</organism>